<dbReference type="EMBL" id="PDVP01000002">
    <property type="protein sequence ID" value="PHP68180.1"/>
    <property type="molecule type" value="Genomic_DNA"/>
</dbReference>
<feature type="compositionally biased region" description="Acidic residues" evidence="1">
    <location>
        <begin position="95"/>
        <end position="110"/>
    </location>
</feature>
<evidence type="ECO:0008006" key="4">
    <source>
        <dbReference type="Google" id="ProtNLM"/>
    </source>
</evidence>
<name>A0A2G1QRU6_9HYPH</name>
<feature type="region of interest" description="Disordered" evidence="1">
    <location>
        <begin position="92"/>
        <end position="131"/>
    </location>
</feature>
<dbReference type="Pfam" id="PF11836">
    <property type="entry name" value="Phage_TAC_11"/>
    <property type="match status" value="1"/>
</dbReference>
<reference evidence="2 3" key="1">
    <citation type="submission" date="2017-10" db="EMBL/GenBank/DDBJ databases">
        <title>Sedimentibacterium mangrovi gen. nov., sp. nov., a novel member of family Phyllobacteriacea isolated from mangrove sediment.</title>
        <authorList>
            <person name="Liao H."/>
            <person name="Tian Y."/>
        </authorList>
    </citation>
    <scope>NUCLEOTIDE SEQUENCE [LARGE SCALE GENOMIC DNA]</scope>
    <source>
        <strain evidence="2 3">X9-2-2</strain>
    </source>
</reference>
<dbReference type="InterPro" id="IPR021791">
    <property type="entry name" value="Phage_TAC_11"/>
</dbReference>
<gene>
    <name evidence="2" type="ORF">CSC94_05885</name>
</gene>
<sequence length="131" mass="14016">MPMIWAGGEHEFTLRLGELRALQASCDAGPYFVLQRLSSGRWLVEDVIEPIRLGLLGAGMDRAEVNRLVERHVEGKPLLQSAMTAQAILTAALIGEEDDPVGDEPGEPEAGEPTNFPAENGNGPDSTDPAP</sequence>
<dbReference type="OrthoDB" id="7509188at2"/>
<evidence type="ECO:0000256" key="1">
    <source>
        <dbReference type="SAM" id="MobiDB-lite"/>
    </source>
</evidence>
<comment type="caution">
    <text evidence="2">The sequence shown here is derived from an EMBL/GenBank/DDBJ whole genome shotgun (WGS) entry which is preliminary data.</text>
</comment>
<dbReference type="Proteomes" id="UP000221168">
    <property type="component" value="Unassembled WGS sequence"/>
</dbReference>
<protein>
    <recommendedName>
        <fullName evidence="4">Gene transfer agent family protein</fullName>
    </recommendedName>
</protein>
<organism evidence="2 3">
    <name type="scientific">Zhengella mangrovi</name>
    <dbReference type="NCBI Taxonomy" id="1982044"/>
    <lineage>
        <taxon>Bacteria</taxon>
        <taxon>Pseudomonadati</taxon>
        <taxon>Pseudomonadota</taxon>
        <taxon>Alphaproteobacteria</taxon>
        <taxon>Hyphomicrobiales</taxon>
        <taxon>Notoacmeibacteraceae</taxon>
        <taxon>Zhengella</taxon>
    </lineage>
</organism>
<keyword evidence="3" id="KW-1185">Reference proteome</keyword>
<evidence type="ECO:0000313" key="3">
    <source>
        <dbReference type="Proteomes" id="UP000221168"/>
    </source>
</evidence>
<proteinExistence type="predicted"/>
<evidence type="ECO:0000313" key="2">
    <source>
        <dbReference type="EMBL" id="PHP68180.1"/>
    </source>
</evidence>
<dbReference type="AlphaFoldDB" id="A0A2G1QRU6"/>
<accession>A0A2G1QRU6</accession>
<dbReference type="RefSeq" id="WP_099304792.1">
    <property type="nucleotide sequence ID" value="NZ_PDVP01000002.1"/>
</dbReference>